<dbReference type="InterPro" id="IPR035906">
    <property type="entry name" value="MetI-like_sf"/>
</dbReference>
<evidence type="ECO:0000313" key="11">
    <source>
        <dbReference type="Proteomes" id="UP000030826"/>
    </source>
</evidence>
<proteinExistence type="inferred from homology"/>
<comment type="caution">
    <text evidence="10">The sequence shown here is derived from an EMBL/GenBank/DDBJ whole genome shotgun (WGS) entry which is preliminary data.</text>
</comment>
<keyword evidence="5 8" id="KW-0812">Transmembrane</keyword>
<evidence type="ECO:0000256" key="3">
    <source>
        <dbReference type="ARBA" id="ARBA00022475"/>
    </source>
</evidence>
<dbReference type="InterPro" id="IPR000515">
    <property type="entry name" value="MetI-like"/>
</dbReference>
<sequence>MVALVLWLLFPIAMVLFASFQGKIAIDGDFSALNFDAYRAIPWRYWESLRFTVLASVAATVCALLISVPAAWAVVRGRLRERRVLSNLVLLPDVVPHIILGIALLGVYLHLGLANSFLGILLALLALSLAMGLRFSEAIIEGLPEEYELAAETMGASKLTAIRLILVPLMAPGLATAALFIFIHNMVTFEILFFISGPSASPIAVRLFSDIVDRGVLPYSVAMAAIMVYLAIAFYIVVALVLGPKYLVGSAISRKG</sequence>
<evidence type="ECO:0000256" key="4">
    <source>
        <dbReference type="ARBA" id="ARBA00022519"/>
    </source>
</evidence>
<dbReference type="SUPFAM" id="SSF161098">
    <property type="entry name" value="MetI-like"/>
    <property type="match status" value="1"/>
</dbReference>
<gene>
    <name evidence="10" type="ORF">LA66_05540</name>
</gene>
<evidence type="ECO:0000256" key="2">
    <source>
        <dbReference type="ARBA" id="ARBA00022448"/>
    </source>
</evidence>
<dbReference type="PANTHER" id="PTHR43357">
    <property type="entry name" value="INNER MEMBRANE ABC TRANSPORTER PERMEASE PROTEIN YDCV"/>
    <property type="match status" value="1"/>
</dbReference>
<feature type="transmembrane region" description="Helical" evidence="8">
    <location>
        <begin position="189"/>
        <end position="209"/>
    </location>
</feature>
<dbReference type="EMBL" id="JRFJ01000001">
    <property type="protein sequence ID" value="KHJ56072.1"/>
    <property type="molecule type" value="Genomic_DNA"/>
</dbReference>
<evidence type="ECO:0000256" key="6">
    <source>
        <dbReference type="ARBA" id="ARBA00022989"/>
    </source>
</evidence>
<feature type="transmembrane region" description="Helical" evidence="8">
    <location>
        <begin position="87"/>
        <end position="111"/>
    </location>
</feature>
<evidence type="ECO:0000256" key="1">
    <source>
        <dbReference type="ARBA" id="ARBA00004429"/>
    </source>
</evidence>
<feature type="domain" description="ABC transmembrane type-1" evidence="9">
    <location>
        <begin position="49"/>
        <end position="238"/>
    </location>
</feature>
<dbReference type="PANTHER" id="PTHR43357:SF4">
    <property type="entry name" value="INNER MEMBRANE ABC TRANSPORTER PERMEASE PROTEIN YDCV"/>
    <property type="match status" value="1"/>
</dbReference>
<feature type="transmembrane region" description="Helical" evidence="8">
    <location>
        <begin position="117"/>
        <end position="140"/>
    </location>
</feature>
<keyword evidence="2 8" id="KW-0813">Transport</keyword>
<evidence type="ECO:0000256" key="5">
    <source>
        <dbReference type="ARBA" id="ARBA00022692"/>
    </source>
</evidence>
<dbReference type="GO" id="GO:0005886">
    <property type="term" value="C:plasma membrane"/>
    <property type="evidence" value="ECO:0007669"/>
    <property type="project" value="UniProtKB-SubCell"/>
</dbReference>
<evidence type="ECO:0000256" key="7">
    <source>
        <dbReference type="ARBA" id="ARBA00023136"/>
    </source>
</evidence>
<feature type="transmembrane region" description="Helical" evidence="8">
    <location>
        <begin position="161"/>
        <end position="183"/>
    </location>
</feature>
<comment type="subcellular location">
    <subcellularLocation>
        <location evidence="1">Cell inner membrane</location>
        <topology evidence="1">Multi-pass membrane protein</topology>
    </subcellularLocation>
    <subcellularLocation>
        <location evidence="8">Cell membrane</location>
        <topology evidence="8">Multi-pass membrane protein</topology>
    </subcellularLocation>
</comment>
<evidence type="ECO:0000313" key="10">
    <source>
        <dbReference type="EMBL" id="KHJ56072.1"/>
    </source>
</evidence>
<evidence type="ECO:0000259" key="9">
    <source>
        <dbReference type="PROSITE" id="PS50928"/>
    </source>
</evidence>
<dbReference type="STRING" id="370622.LA66_05540"/>
<dbReference type="PROSITE" id="PS50928">
    <property type="entry name" value="ABC_TM1"/>
    <property type="match status" value="1"/>
</dbReference>
<keyword evidence="3" id="KW-1003">Cell membrane</keyword>
<dbReference type="Gene3D" id="1.10.3720.10">
    <property type="entry name" value="MetI-like"/>
    <property type="match status" value="1"/>
</dbReference>
<reference evidence="10 11" key="1">
    <citation type="submission" date="2014-09" db="EMBL/GenBank/DDBJ databases">
        <title>Isolation and characterization of Aurantimonas altamirensis ON-56566 from clinical sample following a dog bite.</title>
        <authorList>
            <person name="Eshaghi A."/>
            <person name="Li A."/>
            <person name="Shahinas D."/>
            <person name="Bahn P."/>
            <person name="Kus J.V."/>
            <person name="Patel S.N."/>
        </authorList>
    </citation>
    <scope>NUCLEOTIDE SEQUENCE [LARGE SCALE GENOMIC DNA]</scope>
    <source>
        <strain evidence="10 11">ON-56566</strain>
    </source>
</reference>
<dbReference type="Proteomes" id="UP000030826">
    <property type="component" value="Unassembled WGS sequence"/>
</dbReference>
<name>A0A0B1QAY8_9HYPH</name>
<keyword evidence="7 8" id="KW-0472">Membrane</keyword>
<dbReference type="Pfam" id="PF00528">
    <property type="entry name" value="BPD_transp_1"/>
    <property type="match status" value="1"/>
</dbReference>
<accession>A0A0B1QAY8</accession>
<feature type="transmembrane region" description="Helical" evidence="8">
    <location>
        <begin position="51"/>
        <end position="75"/>
    </location>
</feature>
<organism evidence="10 11">
    <name type="scientific">Aureimonas altamirensis</name>
    <dbReference type="NCBI Taxonomy" id="370622"/>
    <lineage>
        <taxon>Bacteria</taxon>
        <taxon>Pseudomonadati</taxon>
        <taxon>Pseudomonadota</taxon>
        <taxon>Alphaproteobacteria</taxon>
        <taxon>Hyphomicrobiales</taxon>
        <taxon>Aurantimonadaceae</taxon>
        <taxon>Aureimonas</taxon>
    </lineage>
</organism>
<dbReference type="AlphaFoldDB" id="A0A0B1QAY8"/>
<evidence type="ECO:0000256" key="8">
    <source>
        <dbReference type="RuleBase" id="RU363032"/>
    </source>
</evidence>
<feature type="transmembrane region" description="Helical" evidence="8">
    <location>
        <begin position="221"/>
        <end position="242"/>
    </location>
</feature>
<keyword evidence="6 8" id="KW-1133">Transmembrane helix</keyword>
<comment type="similarity">
    <text evidence="8">Belongs to the binding-protein-dependent transport system permease family.</text>
</comment>
<dbReference type="GO" id="GO:0055085">
    <property type="term" value="P:transmembrane transport"/>
    <property type="evidence" value="ECO:0007669"/>
    <property type="project" value="InterPro"/>
</dbReference>
<protein>
    <recommendedName>
        <fullName evidence="9">ABC transmembrane type-1 domain-containing protein</fullName>
    </recommendedName>
</protein>
<keyword evidence="4" id="KW-0997">Cell inner membrane</keyword>